<name>A0AAU8LP59_9BACT</name>
<dbReference type="PANTHER" id="PTHR22576:SF37">
    <property type="entry name" value="MUCOSA-ASSOCIATED LYMPHOID TISSUE LYMPHOMA TRANSLOCATION PROTEIN 1"/>
    <property type="match status" value="1"/>
</dbReference>
<dbReference type="KEGG" id="eaj:Q3M24_13185"/>
<dbReference type="InterPro" id="IPR052039">
    <property type="entry name" value="Caspase-related_regulators"/>
</dbReference>
<dbReference type="SUPFAM" id="SSF52129">
    <property type="entry name" value="Caspase-like"/>
    <property type="match status" value="1"/>
</dbReference>
<dbReference type="Pfam" id="PF00656">
    <property type="entry name" value="Peptidase_C14"/>
    <property type="match status" value="1"/>
</dbReference>
<dbReference type="Gene3D" id="3.40.50.1460">
    <property type="match status" value="1"/>
</dbReference>
<organism evidence="2">
    <name type="scientific">Candidatus Electrothrix aestuarii</name>
    <dbReference type="NCBI Taxonomy" id="3062594"/>
    <lineage>
        <taxon>Bacteria</taxon>
        <taxon>Pseudomonadati</taxon>
        <taxon>Thermodesulfobacteriota</taxon>
        <taxon>Desulfobulbia</taxon>
        <taxon>Desulfobulbales</taxon>
        <taxon>Desulfobulbaceae</taxon>
        <taxon>Candidatus Electrothrix</taxon>
    </lineage>
</organism>
<dbReference type="AlphaFoldDB" id="A0AAU8LP59"/>
<dbReference type="InterPro" id="IPR011600">
    <property type="entry name" value="Pept_C14_caspase"/>
</dbReference>
<dbReference type="EMBL" id="CP159373">
    <property type="protein sequence ID" value="XCN71265.1"/>
    <property type="molecule type" value="Genomic_DNA"/>
</dbReference>
<dbReference type="PANTHER" id="PTHR22576">
    <property type="entry name" value="MUCOSA ASSOCIATED LYMPHOID TISSUE LYMPHOMA TRANSLOCATION PROTEIN 1/PARACASPASE"/>
    <property type="match status" value="1"/>
</dbReference>
<gene>
    <name evidence="2" type="ORF">Q3M24_13185</name>
</gene>
<protein>
    <submittedName>
        <fullName evidence="2">Caspase family protein</fullName>
    </submittedName>
</protein>
<dbReference type="GO" id="GO:0006508">
    <property type="term" value="P:proteolysis"/>
    <property type="evidence" value="ECO:0007669"/>
    <property type="project" value="InterPro"/>
</dbReference>
<evidence type="ECO:0000259" key="1">
    <source>
        <dbReference type="Pfam" id="PF00656"/>
    </source>
</evidence>
<dbReference type="GO" id="GO:0004197">
    <property type="term" value="F:cysteine-type endopeptidase activity"/>
    <property type="evidence" value="ECO:0007669"/>
    <property type="project" value="InterPro"/>
</dbReference>
<sequence length="409" mass="46563">MIFFKFWGYFTLLFLFQAAIPMLSCAQSIDFGHYHALLIANKKYTHWKQLKTPRQDVYDLAEVLKNKYGFAKADIDILLDATRNDIIDKLEELKSTLTSRDNLLIYYAGHGKMREDGGYLIGSDAKIKSRSRWLHFRTILDLIDYKNGMEARHVLIIADSCHAGKIFSRGNDDSAQKNNNETNSAWLFRMNKYVSRTALTSGGIEEVIDSVGNSRNSIFAWELINRLKNNDKVLDMRTLYDQINKEVHDRARNAVGEEAQAPEYAPLRGIGHSSGDFIFVPKGMIMEPPRDKNTQGSEVTDRGWPDVISIAPMPPKDNSVAMWSNVVNRKMNWNEAKAYCKSYNGSGQSNWRLPTLEELKIANKNALGVTDQEVWAEKNNQPAYFNFEFGEGKSKVGSNYPHHVLCIAD</sequence>
<proteinExistence type="predicted"/>
<evidence type="ECO:0000313" key="2">
    <source>
        <dbReference type="EMBL" id="XCN71265.1"/>
    </source>
</evidence>
<reference evidence="2" key="2">
    <citation type="submission" date="2024-06" db="EMBL/GenBank/DDBJ databases">
        <authorList>
            <person name="Plum-Jensen L.E."/>
            <person name="Schramm A."/>
            <person name="Marshall I.P.G."/>
        </authorList>
    </citation>
    <scope>NUCLEOTIDE SEQUENCE</scope>
    <source>
        <strain evidence="2">Rat1</strain>
    </source>
</reference>
<dbReference type="InterPro" id="IPR029030">
    <property type="entry name" value="Caspase-like_dom_sf"/>
</dbReference>
<accession>A0AAU8LP59</accession>
<reference evidence="2" key="1">
    <citation type="journal article" date="2024" name="Syst. Appl. Microbiol.">
        <title>First single-strain enrichments of Electrothrix cable bacteria, description of E. aestuarii sp. nov. and E. rattekaaiensis sp. nov., and proposal of a cable bacteria taxonomy following the rules of the SeqCode.</title>
        <authorList>
            <person name="Plum-Jensen L.E."/>
            <person name="Schramm A."/>
            <person name="Marshall I.P.G."/>
        </authorList>
    </citation>
    <scope>NUCLEOTIDE SEQUENCE</scope>
    <source>
        <strain evidence="2">Rat1</strain>
    </source>
</reference>
<feature type="domain" description="Peptidase C14 caspase" evidence="1">
    <location>
        <begin position="35"/>
        <end position="264"/>
    </location>
</feature>